<dbReference type="Proteomes" id="UP000009309">
    <property type="component" value="Unassembled WGS sequence"/>
</dbReference>
<dbReference type="GO" id="GO:0009411">
    <property type="term" value="P:response to UV"/>
    <property type="evidence" value="ECO:0007669"/>
    <property type="project" value="InterPro"/>
</dbReference>
<dbReference type="eggNOG" id="COG4294">
    <property type="taxonomic scope" value="Bacteria"/>
</dbReference>
<protein>
    <submittedName>
        <fullName evidence="7">UV-endonuclease UvdE</fullName>
    </submittedName>
</protein>
<dbReference type="GO" id="GO:0004519">
    <property type="term" value="F:endonuclease activity"/>
    <property type="evidence" value="ECO:0007669"/>
    <property type="project" value="UniProtKB-KW"/>
</dbReference>
<evidence type="ECO:0000313" key="7">
    <source>
        <dbReference type="EMBL" id="CCH53276.1"/>
    </source>
</evidence>
<evidence type="ECO:0000313" key="8">
    <source>
        <dbReference type="Proteomes" id="UP000009309"/>
    </source>
</evidence>
<dbReference type="InterPro" id="IPR004601">
    <property type="entry name" value="UvdE"/>
</dbReference>
<sequence length="317" mass="36433">MKLTPQNVGYACINLSLQADKIVTNRGMIKKTFTERGVQYASELALKNVQDLLKVVDWNLEHGFRIFRISSDLFPWASEYKISSLPDFSEIRETLEEIGSRPIRLTVHPGPFNHLAGQGKVLDNTVVDLEYHSELFDLMGLKPSHWNKINIHAGGTYGDKATTMNRFETNFKMRLSENLRARLTVENDDRPGLYSVADLVRFRESIGTPVVFDYFHHSLHPDGLTEEEAFLMAYNTWDVRPVFHYSDSRREREDPKARKEAHADWLYSLVNTYGKEVDIIFESKLKELSILRLRGEEPEITPKLARLISQQTGSSGE</sequence>
<keyword evidence="5" id="KW-0378">Hydrolase</keyword>
<keyword evidence="4" id="KW-0228">DNA excision</keyword>
<gene>
    <name evidence="7" type="ORF">BN8_02358</name>
</gene>
<evidence type="ECO:0000256" key="5">
    <source>
        <dbReference type="ARBA" id="ARBA00022801"/>
    </source>
</evidence>
<dbReference type="PANTHER" id="PTHR31290">
    <property type="entry name" value="UV-DAMAGE ENDONUCLEASE"/>
    <property type="match status" value="1"/>
</dbReference>
<dbReference type="STRING" id="1185876.BN8_02358"/>
<keyword evidence="8" id="KW-1185">Reference proteome</keyword>
<dbReference type="InterPro" id="IPR036237">
    <property type="entry name" value="Xyl_isomerase-like_sf"/>
</dbReference>
<dbReference type="OrthoDB" id="9782576at2"/>
<dbReference type="AlphaFoldDB" id="I2GHA1"/>
<reference evidence="7 8" key="1">
    <citation type="journal article" date="2012" name="J. Bacteriol.">
        <title>Genome Sequence of the Filamentous Bacterium Fibrisoma limi BUZ 3T.</title>
        <authorList>
            <person name="Filippini M."/>
            <person name="Qi W."/>
            <person name="Jaenicke S."/>
            <person name="Goesmann A."/>
            <person name="Smits T.H."/>
            <person name="Bagheri H.C."/>
        </authorList>
    </citation>
    <scope>NUCLEOTIDE SEQUENCE [LARGE SCALE GENOMIC DNA]</scope>
    <source>
        <strain evidence="8">BUZ 3T</strain>
    </source>
</reference>
<dbReference type="NCBIfam" id="TIGR00629">
    <property type="entry name" value="uvde"/>
    <property type="match status" value="1"/>
</dbReference>
<dbReference type="EMBL" id="CAIT01000006">
    <property type="protein sequence ID" value="CCH53276.1"/>
    <property type="molecule type" value="Genomic_DNA"/>
</dbReference>
<dbReference type="Pfam" id="PF03851">
    <property type="entry name" value="UvdE"/>
    <property type="match status" value="1"/>
</dbReference>
<evidence type="ECO:0000256" key="3">
    <source>
        <dbReference type="ARBA" id="ARBA00022763"/>
    </source>
</evidence>
<dbReference type="SUPFAM" id="SSF51658">
    <property type="entry name" value="Xylose isomerase-like"/>
    <property type="match status" value="1"/>
</dbReference>
<evidence type="ECO:0000256" key="1">
    <source>
        <dbReference type="ARBA" id="ARBA00022722"/>
    </source>
</evidence>
<dbReference type="PANTHER" id="PTHR31290:SF5">
    <property type="entry name" value="UV-DAMAGE ENDONUCLEASE"/>
    <property type="match status" value="1"/>
</dbReference>
<accession>I2GHA1</accession>
<keyword evidence="1" id="KW-0540">Nuclease</keyword>
<organism evidence="7 8">
    <name type="scientific">Fibrisoma limi BUZ 3</name>
    <dbReference type="NCBI Taxonomy" id="1185876"/>
    <lineage>
        <taxon>Bacteria</taxon>
        <taxon>Pseudomonadati</taxon>
        <taxon>Bacteroidota</taxon>
        <taxon>Cytophagia</taxon>
        <taxon>Cytophagales</taxon>
        <taxon>Spirosomataceae</taxon>
        <taxon>Fibrisoma</taxon>
    </lineage>
</organism>
<dbReference type="GO" id="GO:0016787">
    <property type="term" value="F:hydrolase activity"/>
    <property type="evidence" value="ECO:0007669"/>
    <property type="project" value="UniProtKB-KW"/>
</dbReference>
<dbReference type="Gene3D" id="3.20.20.150">
    <property type="entry name" value="Divalent-metal-dependent TIM barrel enzymes"/>
    <property type="match status" value="1"/>
</dbReference>
<comment type="caution">
    <text evidence="7">The sequence shown here is derived from an EMBL/GenBank/DDBJ whole genome shotgun (WGS) entry which is preliminary data.</text>
</comment>
<evidence type="ECO:0000256" key="4">
    <source>
        <dbReference type="ARBA" id="ARBA00022769"/>
    </source>
</evidence>
<keyword evidence="6" id="KW-0234">DNA repair</keyword>
<dbReference type="GO" id="GO:0006289">
    <property type="term" value="P:nucleotide-excision repair"/>
    <property type="evidence" value="ECO:0007669"/>
    <property type="project" value="InterPro"/>
</dbReference>
<proteinExistence type="predicted"/>
<evidence type="ECO:0000256" key="2">
    <source>
        <dbReference type="ARBA" id="ARBA00022759"/>
    </source>
</evidence>
<keyword evidence="3" id="KW-0227">DNA damage</keyword>
<dbReference type="RefSeq" id="WP_009281860.1">
    <property type="nucleotide sequence ID" value="NZ_CAIT01000006.1"/>
</dbReference>
<name>I2GHA1_9BACT</name>
<evidence type="ECO:0000256" key="6">
    <source>
        <dbReference type="ARBA" id="ARBA00023204"/>
    </source>
</evidence>
<keyword evidence="2 7" id="KW-0255">Endonuclease</keyword>